<keyword evidence="3 12" id="KW-0808">Transferase</keyword>
<reference evidence="12 13" key="1">
    <citation type="submission" date="2018-02" db="EMBL/GenBank/DDBJ databases">
        <authorList>
            <person name="Cohen D.B."/>
            <person name="Kent A.D."/>
        </authorList>
    </citation>
    <scope>NUCLEOTIDE SEQUENCE [LARGE SCALE GENOMIC DNA]</scope>
    <source>
        <strain evidence="12">CIP109753</strain>
    </source>
</reference>
<dbReference type="Pfam" id="PF01807">
    <property type="entry name" value="Zn_ribbon_DnaG"/>
    <property type="match status" value="1"/>
</dbReference>
<dbReference type="PANTHER" id="PTHR30313:SF2">
    <property type="entry name" value="DNA PRIMASE"/>
    <property type="match status" value="1"/>
</dbReference>
<dbReference type="Gene3D" id="3.90.580.10">
    <property type="entry name" value="Zinc finger, CHC2-type domain"/>
    <property type="match status" value="1"/>
</dbReference>
<dbReference type="Gene3D" id="3.90.980.10">
    <property type="entry name" value="DNA primase, catalytic core, N-terminal domain"/>
    <property type="match status" value="1"/>
</dbReference>
<evidence type="ECO:0000256" key="4">
    <source>
        <dbReference type="ARBA" id="ARBA00022695"/>
    </source>
</evidence>
<keyword evidence="7" id="KW-0863">Zinc-finger</keyword>
<accession>A0A2N9P7D6</accession>
<dbReference type="Gene3D" id="3.40.1360.10">
    <property type="match status" value="1"/>
</dbReference>
<dbReference type="EMBL" id="OLKH01000050">
    <property type="protein sequence ID" value="SPE76254.1"/>
    <property type="molecule type" value="Genomic_DNA"/>
</dbReference>
<dbReference type="GO" id="GO:1990077">
    <property type="term" value="C:primosome complex"/>
    <property type="evidence" value="ECO:0007669"/>
    <property type="project" value="UniProtKB-KW"/>
</dbReference>
<evidence type="ECO:0000256" key="1">
    <source>
        <dbReference type="ARBA" id="ARBA00022478"/>
    </source>
</evidence>
<dbReference type="InterPro" id="IPR050219">
    <property type="entry name" value="DnaG_primase"/>
</dbReference>
<dbReference type="SUPFAM" id="SSF57783">
    <property type="entry name" value="Zinc beta-ribbon"/>
    <property type="match status" value="1"/>
</dbReference>
<dbReference type="Pfam" id="PF13155">
    <property type="entry name" value="Toprim_2"/>
    <property type="match status" value="1"/>
</dbReference>
<evidence type="ECO:0000313" key="13">
    <source>
        <dbReference type="Proteomes" id="UP000238180"/>
    </source>
</evidence>
<keyword evidence="6" id="KW-0479">Metal-binding</keyword>
<dbReference type="SUPFAM" id="SSF56731">
    <property type="entry name" value="DNA primase core"/>
    <property type="match status" value="1"/>
</dbReference>
<evidence type="ECO:0000256" key="9">
    <source>
        <dbReference type="ARBA" id="ARBA00023163"/>
    </source>
</evidence>
<dbReference type="SMART" id="SM00493">
    <property type="entry name" value="TOPRIM"/>
    <property type="match status" value="1"/>
</dbReference>
<feature type="domain" description="Zinc finger CHC2-type" evidence="10">
    <location>
        <begin position="30"/>
        <end position="85"/>
    </location>
</feature>
<evidence type="ECO:0000256" key="5">
    <source>
        <dbReference type="ARBA" id="ARBA00022705"/>
    </source>
</evidence>
<dbReference type="GO" id="GO:0008270">
    <property type="term" value="F:zinc ion binding"/>
    <property type="evidence" value="ECO:0007669"/>
    <property type="project" value="UniProtKB-KW"/>
</dbReference>
<keyword evidence="4 12" id="KW-0548">Nucleotidyltransferase</keyword>
<keyword evidence="1" id="KW-0240">DNA-directed RNA polymerase</keyword>
<evidence type="ECO:0000256" key="3">
    <source>
        <dbReference type="ARBA" id="ARBA00022679"/>
    </source>
</evidence>
<dbReference type="InterPro" id="IPR002694">
    <property type="entry name" value="Znf_CHC2"/>
</dbReference>
<evidence type="ECO:0000259" key="11">
    <source>
        <dbReference type="SMART" id="SM00493"/>
    </source>
</evidence>
<keyword evidence="9" id="KW-0804">Transcription</keyword>
<dbReference type="PANTHER" id="PTHR30313">
    <property type="entry name" value="DNA PRIMASE"/>
    <property type="match status" value="1"/>
</dbReference>
<keyword evidence="2" id="KW-0639">Primosome</keyword>
<feature type="domain" description="Toprim" evidence="11">
    <location>
        <begin position="253"/>
        <end position="331"/>
    </location>
</feature>
<dbReference type="InterPro" id="IPR037068">
    <property type="entry name" value="DNA_primase_core_N_sf"/>
</dbReference>
<protein>
    <submittedName>
        <fullName evidence="12">DNA primase</fullName>
        <ecNumber evidence="12">2.7.7.-</ecNumber>
    </submittedName>
</protein>
<dbReference type="SUPFAM" id="SSF52540">
    <property type="entry name" value="P-loop containing nucleoside triphosphate hydrolases"/>
    <property type="match status" value="1"/>
</dbReference>
<keyword evidence="5" id="KW-0235">DNA replication</keyword>
<evidence type="ECO:0000256" key="8">
    <source>
        <dbReference type="ARBA" id="ARBA00022833"/>
    </source>
</evidence>
<evidence type="ECO:0000259" key="10">
    <source>
        <dbReference type="SMART" id="SM00400"/>
    </source>
</evidence>
<dbReference type="RefSeq" id="WP_105195292.1">
    <property type="nucleotide sequence ID" value="NZ_OLKH01000050.1"/>
</dbReference>
<dbReference type="InterPro" id="IPR027417">
    <property type="entry name" value="P-loop_NTPase"/>
</dbReference>
<dbReference type="CDD" id="cd03364">
    <property type="entry name" value="TOPRIM_DnaG_primases"/>
    <property type="match status" value="1"/>
</dbReference>
<dbReference type="AlphaFoldDB" id="A0A2N9P7D6"/>
<evidence type="ECO:0000256" key="7">
    <source>
        <dbReference type="ARBA" id="ARBA00022771"/>
    </source>
</evidence>
<dbReference type="GO" id="GO:0006269">
    <property type="term" value="P:DNA replication, synthesis of primer"/>
    <property type="evidence" value="ECO:0007669"/>
    <property type="project" value="UniProtKB-KW"/>
</dbReference>
<dbReference type="GO" id="GO:0005737">
    <property type="term" value="C:cytoplasm"/>
    <property type="evidence" value="ECO:0007669"/>
    <property type="project" value="TreeGrafter"/>
</dbReference>
<name>A0A2N9P7D6_9FLAO</name>
<keyword evidence="8" id="KW-0862">Zinc</keyword>
<dbReference type="InterPro" id="IPR034151">
    <property type="entry name" value="TOPRIM_DnaG_bac"/>
</dbReference>
<dbReference type="GO" id="GO:0003677">
    <property type="term" value="F:DNA binding"/>
    <property type="evidence" value="ECO:0007669"/>
    <property type="project" value="InterPro"/>
</dbReference>
<evidence type="ECO:0000256" key="6">
    <source>
        <dbReference type="ARBA" id="ARBA00022723"/>
    </source>
</evidence>
<sequence length="804" mass="92228">MQINDIKQNLSLSQVLQHYNLQPNKNKMLCCPFHDDKTASLQVNLQKNFYKCHACGAKGDQIQFVQDFESRSVGITKHEALLKCAALANNQPVNKIKSVITKPMDENKRIEFLEKIFDTFTKAVYMSPPAKEYLHRRNLTALLEKRGLVGFNSGQFHHAGRFENESNPAEARKEVIAQGLEFGLLSEANGLSKTGEKAYNVFGLKSIVFALRNQENQITGLYYRIADDTKNYKHFYLKESKGLFPHYPKPETKKLILTEAIIDCASLLHIPEITNNYSVLACYGTNGLTPEHLNAIKNLKELEEIIFFFDGDKAGRTATAKYAKELRALIPPLEVRGLTQVETPEGEDINSLLIAYEKEIFMELLEKRKTVLLSSEENLLEKSQNIEDIATTTKEQDPIREKYITKKHPSSSIHHLTIKPLDFLKKENLLHNINELLGKIGIVGEENNRLLQYVTATTYKMNYNLHVLYQGSSGSGKTHTIKQISLLIPPEDVIYLTRVTESSLYNYKNGEFMYKLVVFEDMDGLKEEALMAVREMISNKKLSSSTSIKDKKGNADGKIKEVEVSFASLSATTKGELYEDNMSRIIVLSVDESKEQTKRIIEYKNKVYQGEINKQEQEQTRLFLRECIKLLQVYEVINPYANLVELPDNVHKPTRMHDIVMGVINQIVLLNQYQRNKTPQGQLIAEKEDVINGLLLMKDSIILKMDELEGKIRLFYEALKKFVEDKAKKADKKREEIKFTRFDIKDCFLLSKTQINAYLQQLSSAEYLLKIGHSNKGYSYKIAHWDNFKTLSEEQLQKMLDKLK</sequence>
<dbReference type="SMART" id="SM00400">
    <property type="entry name" value="ZnF_CHCC"/>
    <property type="match status" value="1"/>
</dbReference>
<dbReference type="Proteomes" id="UP000238180">
    <property type="component" value="Unassembled WGS sequence"/>
</dbReference>
<proteinExistence type="predicted"/>
<dbReference type="InterPro" id="IPR006171">
    <property type="entry name" value="TOPRIM_dom"/>
</dbReference>
<evidence type="ECO:0000256" key="2">
    <source>
        <dbReference type="ARBA" id="ARBA00022515"/>
    </source>
</evidence>
<dbReference type="GO" id="GO:0000428">
    <property type="term" value="C:DNA-directed RNA polymerase complex"/>
    <property type="evidence" value="ECO:0007669"/>
    <property type="project" value="UniProtKB-KW"/>
</dbReference>
<dbReference type="InterPro" id="IPR036977">
    <property type="entry name" value="DNA_primase_Znf_CHC2"/>
</dbReference>
<dbReference type="GO" id="GO:0003899">
    <property type="term" value="F:DNA-directed RNA polymerase activity"/>
    <property type="evidence" value="ECO:0007669"/>
    <property type="project" value="InterPro"/>
</dbReference>
<evidence type="ECO:0000313" key="12">
    <source>
        <dbReference type="EMBL" id="SPE76254.1"/>
    </source>
</evidence>
<dbReference type="EC" id="2.7.7.-" evidence="12"/>
<organism evidence="12 13">
    <name type="scientific">Flavobacterium columnare</name>
    <dbReference type="NCBI Taxonomy" id="996"/>
    <lineage>
        <taxon>Bacteria</taxon>
        <taxon>Pseudomonadati</taxon>
        <taxon>Bacteroidota</taxon>
        <taxon>Flavobacteriia</taxon>
        <taxon>Flavobacteriales</taxon>
        <taxon>Flavobacteriaceae</taxon>
        <taxon>Flavobacterium</taxon>
    </lineage>
</organism>
<gene>
    <name evidence="12" type="primary">dnaG_2</name>
    <name evidence="12" type="ORF">FLACOL_00232</name>
</gene>